<dbReference type="InterPro" id="IPR025736">
    <property type="entry name" value="PucR_C-HTH_dom"/>
</dbReference>
<comment type="caution">
    <text evidence="2">The sequence shown here is derived from an EMBL/GenBank/DDBJ whole genome shotgun (WGS) entry which is preliminary data.</text>
</comment>
<dbReference type="InterPro" id="IPR025751">
    <property type="entry name" value="RsbRD_N_dom"/>
</dbReference>
<proteinExistence type="predicted"/>
<accession>A0A4R6JTL4</accession>
<dbReference type="CDD" id="cd00093">
    <property type="entry name" value="HTH_XRE"/>
    <property type="match status" value="1"/>
</dbReference>
<dbReference type="AlphaFoldDB" id="A0A4R6JTL4"/>
<dbReference type="SUPFAM" id="SSF47413">
    <property type="entry name" value="lambda repressor-like DNA-binding domains"/>
    <property type="match status" value="1"/>
</dbReference>
<dbReference type="Pfam" id="PF13560">
    <property type="entry name" value="HTH_31"/>
    <property type="match status" value="1"/>
</dbReference>
<protein>
    <submittedName>
        <fullName evidence="2">Helix-turn-helix protein</fullName>
    </submittedName>
</protein>
<dbReference type="Gene3D" id="1.10.10.2840">
    <property type="entry name" value="PucR C-terminal helix-turn-helix domain"/>
    <property type="match status" value="1"/>
</dbReference>
<dbReference type="Gene3D" id="1.10.260.40">
    <property type="entry name" value="lambda repressor-like DNA-binding domains"/>
    <property type="match status" value="1"/>
</dbReference>
<evidence type="ECO:0000313" key="2">
    <source>
        <dbReference type="EMBL" id="TDO38356.1"/>
    </source>
</evidence>
<dbReference type="Pfam" id="PF13556">
    <property type="entry name" value="HTH_30"/>
    <property type="match status" value="1"/>
</dbReference>
<dbReference type="InterPro" id="IPR010982">
    <property type="entry name" value="Lambda_DNA-bd_dom_sf"/>
</dbReference>
<feature type="domain" description="HTH cro/C1-type" evidence="1">
    <location>
        <begin position="46"/>
        <end position="91"/>
    </location>
</feature>
<dbReference type="RefSeq" id="WP_133872851.1">
    <property type="nucleotide sequence ID" value="NZ_BOMD01000022.1"/>
</dbReference>
<dbReference type="GO" id="GO:0003677">
    <property type="term" value="F:DNA binding"/>
    <property type="evidence" value="ECO:0007669"/>
    <property type="project" value="InterPro"/>
</dbReference>
<dbReference type="PANTHER" id="PTHR33744:SF15">
    <property type="entry name" value="CARBOHYDRATE DIACID REGULATOR"/>
    <property type="match status" value="1"/>
</dbReference>
<dbReference type="Proteomes" id="UP000294901">
    <property type="component" value="Unassembled WGS sequence"/>
</dbReference>
<evidence type="ECO:0000313" key="3">
    <source>
        <dbReference type="Proteomes" id="UP000294901"/>
    </source>
</evidence>
<reference evidence="2 3" key="1">
    <citation type="submission" date="2019-03" db="EMBL/GenBank/DDBJ databases">
        <title>Sequencing the genomes of 1000 actinobacteria strains.</title>
        <authorList>
            <person name="Klenk H.-P."/>
        </authorList>
    </citation>
    <scope>NUCLEOTIDE SEQUENCE [LARGE SCALE GENOMIC DNA]</scope>
    <source>
        <strain evidence="2 3">DSM 43805</strain>
    </source>
</reference>
<dbReference type="Pfam" id="PF14361">
    <property type="entry name" value="RsbRD_N"/>
    <property type="match status" value="1"/>
</dbReference>
<dbReference type="OrthoDB" id="4571023at2"/>
<dbReference type="PROSITE" id="PS50943">
    <property type="entry name" value="HTH_CROC1"/>
    <property type="match status" value="1"/>
</dbReference>
<gene>
    <name evidence="2" type="ORF">C8E87_2009</name>
</gene>
<dbReference type="InterPro" id="IPR051448">
    <property type="entry name" value="CdaR-like_regulators"/>
</dbReference>
<keyword evidence="3" id="KW-1185">Reference proteome</keyword>
<dbReference type="InterPro" id="IPR042070">
    <property type="entry name" value="PucR_C-HTH_sf"/>
</dbReference>
<organism evidence="2 3">
    <name type="scientific">Paractinoplanes brasiliensis</name>
    <dbReference type="NCBI Taxonomy" id="52695"/>
    <lineage>
        <taxon>Bacteria</taxon>
        <taxon>Bacillati</taxon>
        <taxon>Actinomycetota</taxon>
        <taxon>Actinomycetes</taxon>
        <taxon>Micromonosporales</taxon>
        <taxon>Micromonosporaceae</taxon>
        <taxon>Paractinoplanes</taxon>
    </lineage>
</organism>
<dbReference type="InterPro" id="IPR001387">
    <property type="entry name" value="Cro/C1-type_HTH"/>
</dbReference>
<dbReference type="PANTHER" id="PTHR33744">
    <property type="entry name" value="CARBOHYDRATE DIACID REGULATOR"/>
    <property type="match status" value="1"/>
</dbReference>
<evidence type="ECO:0000259" key="1">
    <source>
        <dbReference type="PROSITE" id="PS50943"/>
    </source>
</evidence>
<name>A0A4R6JTL4_9ACTN</name>
<dbReference type="SMART" id="SM00530">
    <property type="entry name" value="HTH_XRE"/>
    <property type="match status" value="1"/>
</dbReference>
<sequence length="508" mass="55154">MLDGSAQQTGNPLMPAAAGVRTIADLAQLLRDLRRRHARRGRDSPLTYREMAGRTGWSPTAIAEYFTAKTLPPTDRFDALVALLGATPAEQGALAEARDRVEENRRARQAGPGVTAPEAVQDPARPGSLFQLLRDQVEINARHAVDVYAREVDEYRSAGADSLTDVLDFAVFIRRRTLDLAAAERPLSDADLSVIASAGRRRAELGLSVPSQQKVLSLHTTAMLREVHDMSRPDHVNDLLRIVSWFGPQGIRARQAYLRGYMNGVDASQVLTTRTEFLARALLSDEPVEPILVGALDSPVAPRHLVSVLRFPPPAPPPEARDEASRALARRLVPVAWLAPDELVLLTPGVGEAVQARALDHVRLAVKTVGRPCQAATVDGRVGSLADSLTWAREASVVAPMEDRPARLHAIADLFVELSVTNVPRVDSWLRAVVQPLAVNPELVATLDALYLNDLDRTATATALNIQPGTVAHRLEHIRTLTGVDPISVSGVRLLSTAVARIRARGWT</sequence>
<dbReference type="EMBL" id="SNWR01000001">
    <property type="protein sequence ID" value="TDO38356.1"/>
    <property type="molecule type" value="Genomic_DNA"/>
</dbReference>